<accession>A0A495IW76</accession>
<protein>
    <submittedName>
        <fullName evidence="1">Uncharacterized protein</fullName>
    </submittedName>
</protein>
<name>A0A495IW76_9SPHI</name>
<keyword evidence="2" id="KW-1185">Reference proteome</keyword>
<sequence>MRSLISIVIIKYQVLSIKMRKYLLLNTNYLILFYYSSSNLNFDKFIPKDKPFDLTRS</sequence>
<evidence type="ECO:0000313" key="2">
    <source>
        <dbReference type="Proteomes" id="UP000268007"/>
    </source>
</evidence>
<proteinExistence type="predicted"/>
<evidence type="ECO:0000313" key="1">
    <source>
        <dbReference type="EMBL" id="RKR80258.1"/>
    </source>
</evidence>
<dbReference type="EMBL" id="RBKU01000001">
    <property type="protein sequence ID" value="RKR80258.1"/>
    <property type="molecule type" value="Genomic_DNA"/>
</dbReference>
<dbReference type="AlphaFoldDB" id="A0A495IW76"/>
<organism evidence="1 2">
    <name type="scientific">Mucilaginibacter gracilis</name>
    <dbReference type="NCBI Taxonomy" id="423350"/>
    <lineage>
        <taxon>Bacteria</taxon>
        <taxon>Pseudomonadati</taxon>
        <taxon>Bacteroidota</taxon>
        <taxon>Sphingobacteriia</taxon>
        <taxon>Sphingobacteriales</taxon>
        <taxon>Sphingobacteriaceae</taxon>
        <taxon>Mucilaginibacter</taxon>
    </lineage>
</organism>
<gene>
    <name evidence="1" type="ORF">BDD43_0354</name>
</gene>
<reference evidence="1 2" key="1">
    <citation type="submission" date="2018-10" db="EMBL/GenBank/DDBJ databases">
        <title>Genomic Encyclopedia of Archaeal and Bacterial Type Strains, Phase II (KMG-II): from individual species to whole genera.</title>
        <authorList>
            <person name="Goeker M."/>
        </authorList>
    </citation>
    <scope>NUCLEOTIDE SEQUENCE [LARGE SCALE GENOMIC DNA]</scope>
    <source>
        <strain evidence="1 2">DSM 18602</strain>
    </source>
</reference>
<dbReference type="Proteomes" id="UP000268007">
    <property type="component" value="Unassembled WGS sequence"/>
</dbReference>
<comment type="caution">
    <text evidence="1">The sequence shown here is derived from an EMBL/GenBank/DDBJ whole genome shotgun (WGS) entry which is preliminary data.</text>
</comment>